<reference evidence="1 2" key="1">
    <citation type="submission" date="2018-06" db="EMBL/GenBank/DDBJ databases">
        <title>A transcriptomic atlas of mushroom development highlights an independent origin of complex multicellularity.</title>
        <authorList>
            <consortium name="DOE Joint Genome Institute"/>
            <person name="Krizsan K."/>
            <person name="Almasi E."/>
            <person name="Merenyi Z."/>
            <person name="Sahu N."/>
            <person name="Viragh M."/>
            <person name="Koszo T."/>
            <person name="Mondo S."/>
            <person name="Kiss B."/>
            <person name="Balint B."/>
            <person name="Kues U."/>
            <person name="Barry K."/>
            <person name="Hegedus J.C."/>
            <person name="Henrissat B."/>
            <person name="Johnson J."/>
            <person name="Lipzen A."/>
            <person name="Ohm R."/>
            <person name="Nagy I."/>
            <person name="Pangilinan J."/>
            <person name="Yan J."/>
            <person name="Xiong Y."/>
            <person name="Grigoriev I.V."/>
            <person name="Hibbett D.S."/>
            <person name="Nagy L.G."/>
        </authorList>
    </citation>
    <scope>NUCLEOTIDE SEQUENCE [LARGE SCALE GENOMIC DNA]</scope>
    <source>
        <strain evidence="1 2">SZMC22713</strain>
    </source>
</reference>
<organism evidence="1 2">
    <name type="scientific">Rickenella mellea</name>
    <dbReference type="NCBI Taxonomy" id="50990"/>
    <lineage>
        <taxon>Eukaryota</taxon>
        <taxon>Fungi</taxon>
        <taxon>Dikarya</taxon>
        <taxon>Basidiomycota</taxon>
        <taxon>Agaricomycotina</taxon>
        <taxon>Agaricomycetes</taxon>
        <taxon>Hymenochaetales</taxon>
        <taxon>Rickenellaceae</taxon>
        <taxon>Rickenella</taxon>
    </lineage>
</organism>
<protein>
    <submittedName>
        <fullName evidence="1">Uncharacterized protein</fullName>
    </submittedName>
</protein>
<name>A0A4Y7Q963_9AGAM</name>
<accession>A0A4Y7Q963</accession>
<proteinExistence type="predicted"/>
<dbReference type="Proteomes" id="UP000294933">
    <property type="component" value="Unassembled WGS sequence"/>
</dbReference>
<sequence>MRARFFFLGDVLFLCPHYPSHPWIMAIPRLRFPHVVVLSVSPSQLFAEITEITKTCVCYMSRTRYNDNFGLEVLMKILRVLATDGLEKRRNFFSDRLAMRCVGQAGVIRRSYFGCVGAAPFPGLYGRIEPKIQRGDRVDEVDAGGMPTKPTRRGMLRCL</sequence>
<evidence type="ECO:0000313" key="1">
    <source>
        <dbReference type="EMBL" id="TDL23652.1"/>
    </source>
</evidence>
<gene>
    <name evidence="1" type="ORF">BD410DRAFT_143885</name>
</gene>
<dbReference type="EMBL" id="ML170169">
    <property type="protein sequence ID" value="TDL23652.1"/>
    <property type="molecule type" value="Genomic_DNA"/>
</dbReference>
<dbReference type="AlphaFoldDB" id="A0A4Y7Q963"/>
<keyword evidence="2" id="KW-1185">Reference proteome</keyword>
<dbReference type="VEuPathDB" id="FungiDB:BD410DRAFT_143885"/>
<evidence type="ECO:0000313" key="2">
    <source>
        <dbReference type="Proteomes" id="UP000294933"/>
    </source>
</evidence>